<dbReference type="PANTHER" id="PTHR43441:SF2">
    <property type="entry name" value="FAMILY ACETYLTRANSFERASE, PUTATIVE (AFU_ORTHOLOGUE AFUA_7G00850)-RELATED"/>
    <property type="match status" value="1"/>
</dbReference>
<dbReference type="SUPFAM" id="SSF55729">
    <property type="entry name" value="Acyl-CoA N-acyltransferases (Nat)"/>
    <property type="match status" value="1"/>
</dbReference>
<dbReference type="Gene3D" id="3.40.630.30">
    <property type="match status" value="1"/>
</dbReference>
<dbReference type="InterPro" id="IPR000182">
    <property type="entry name" value="GNAT_dom"/>
</dbReference>
<comment type="caution">
    <text evidence="2">The sequence shown here is derived from an EMBL/GenBank/DDBJ whole genome shotgun (WGS) entry which is preliminary data.</text>
</comment>
<gene>
    <name evidence="2" type="ORF">GCM10007927_27250</name>
</gene>
<dbReference type="EMBL" id="BSNL01000001">
    <property type="protein sequence ID" value="GLQ27922.1"/>
    <property type="molecule type" value="Genomic_DNA"/>
</dbReference>
<dbReference type="InterPro" id="IPR016181">
    <property type="entry name" value="Acyl_CoA_acyltransferase"/>
</dbReference>
<dbReference type="RefSeq" id="WP_284374285.1">
    <property type="nucleotide sequence ID" value="NZ_BAABWP010000001.1"/>
</dbReference>
<evidence type="ECO:0000259" key="1">
    <source>
        <dbReference type="PROSITE" id="PS51186"/>
    </source>
</evidence>
<keyword evidence="3" id="KW-1185">Reference proteome</keyword>
<dbReference type="PANTHER" id="PTHR43441">
    <property type="entry name" value="RIBOSOMAL-PROTEIN-SERINE ACETYLTRANSFERASE"/>
    <property type="match status" value="1"/>
</dbReference>
<dbReference type="Proteomes" id="UP001161388">
    <property type="component" value="Unassembled WGS sequence"/>
</dbReference>
<dbReference type="Pfam" id="PF13302">
    <property type="entry name" value="Acetyltransf_3"/>
    <property type="match status" value="1"/>
</dbReference>
<name>A0ABQ5VLB0_9RHOB</name>
<feature type="domain" description="N-acetyltransferase" evidence="1">
    <location>
        <begin position="34"/>
        <end position="189"/>
    </location>
</feature>
<evidence type="ECO:0000313" key="2">
    <source>
        <dbReference type="EMBL" id="GLQ27922.1"/>
    </source>
</evidence>
<proteinExistence type="predicted"/>
<reference evidence="2" key="1">
    <citation type="journal article" date="2014" name="Int. J. Syst. Evol. Microbiol.">
        <title>Complete genome of a new Firmicutes species belonging to the dominant human colonic microbiota ('Ruminococcus bicirculans') reveals two chromosomes and a selective capacity to utilize plant glucans.</title>
        <authorList>
            <consortium name="NISC Comparative Sequencing Program"/>
            <person name="Wegmann U."/>
            <person name="Louis P."/>
            <person name="Goesmann A."/>
            <person name="Henrissat B."/>
            <person name="Duncan S.H."/>
            <person name="Flint H.J."/>
        </authorList>
    </citation>
    <scope>NUCLEOTIDE SEQUENCE</scope>
    <source>
        <strain evidence="2">NBRC 109915</strain>
    </source>
</reference>
<reference evidence="2" key="2">
    <citation type="submission" date="2023-01" db="EMBL/GenBank/DDBJ databases">
        <title>Draft genome sequence of Sulfitobacter pacificus strain NBRC 109915.</title>
        <authorList>
            <person name="Sun Q."/>
            <person name="Mori K."/>
        </authorList>
    </citation>
    <scope>NUCLEOTIDE SEQUENCE</scope>
    <source>
        <strain evidence="2">NBRC 109915</strain>
    </source>
</reference>
<dbReference type="PROSITE" id="PS51186">
    <property type="entry name" value="GNAT"/>
    <property type="match status" value="1"/>
</dbReference>
<protein>
    <submittedName>
        <fullName evidence="2">Acetyltransferase</fullName>
    </submittedName>
</protein>
<accession>A0ABQ5VLB0</accession>
<sequence length="241" mass="27235">MNTETLHSRPLGAQVPDWTAPDAPVGDVLAGRYVELAPLSAEAHAALLYREFAGHDDVWDYMPNGPFSSASQYHRWVRDHEGSVDPFFYAIRNLESGHWEGVASYLRIAPQAGSIEVGYISYAPALQRTRASTEAMYLMMKWAFEAGYRRYEWKCNALNAPSRRSAQRLGFSFEGVFRQADVVKGRNRDTAWFAVIDSEWPALKEAFEAWLAPANFDENGQQRERLGDLTRLVRVASDPSL</sequence>
<organism evidence="2 3">
    <name type="scientific">Sulfitobacter pacificus</name>
    <dbReference type="NCBI Taxonomy" id="1499314"/>
    <lineage>
        <taxon>Bacteria</taxon>
        <taxon>Pseudomonadati</taxon>
        <taxon>Pseudomonadota</taxon>
        <taxon>Alphaproteobacteria</taxon>
        <taxon>Rhodobacterales</taxon>
        <taxon>Roseobacteraceae</taxon>
        <taxon>Sulfitobacter</taxon>
    </lineage>
</organism>
<evidence type="ECO:0000313" key="3">
    <source>
        <dbReference type="Proteomes" id="UP001161388"/>
    </source>
</evidence>
<dbReference type="InterPro" id="IPR051908">
    <property type="entry name" value="Ribosomal_N-acetyltransferase"/>
</dbReference>